<evidence type="ECO:0000313" key="2">
    <source>
        <dbReference type="Proteomes" id="UP000308836"/>
    </source>
</evidence>
<proteinExistence type="predicted"/>
<comment type="caution">
    <text evidence="1">The sequence shown here is derived from an EMBL/GenBank/DDBJ whole genome shotgun (WGS) entry which is preliminary data.</text>
</comment>
<dbReference type="EMBL" id="SRYG01000007">
    <property type="protein sequence ID" value="TGY66366.1"/>
    <property type="molecule type" value="Genomic_DNA"/>
</dbReference>
<reference evidence="1" key="1">
    <citation type="submission" date="2019-04" db="EMBL/GenBank/DDBJ databases">
        <title>Microbes associate with the intestines of laboratory mice.</title>
        <authorList>
            <person name="Navarre W."/>
            <person name="Wong E."/>
            <person name="Huang K."/>
            <person name="Tropini C."/>
            <person name="Ng K."/>
            <person name="Yu B."/>
        </authorList>
    </citation>
    <scope>NUCLEOTIDE SEQUENCE</scope>
    <source>
        <strain evidence="1">NM09_H32</strain>
    </source>
</reference>
<dbReference type="Proteomes" id="UP000308836">
    <property type="component" value="Unassembled WGS sequence"/>
</dbReference>
<name>A0AC61R872_9FIRM</name>
<accession>A0AC61R872</accession>
<organism evidence="1 2">
    <name type="scientific">Dubosiella muris</name>
    <dbReference type="NCBI Taxonomy" id="3038133"/>
    <lineage>
        <taxon>Bacteria</taxon>
        <taxon>Bacillati</taxon>
        <taxon>Bacillota</taxon>
        <taxon>Erysipelotrichia</taxon>
        <taxon>Erysipelotrichales</taxon>
        <taxon>Erysipelotrichaceae</taxon>
        <taxon>Dubosiella</taxon>
    </lineage>
</organism>
<keyword evidence="2" id="KW-1185">Reference proteome</keyword>
<evidence type="ECO:0000313" key="1">
    <source>
        <dbReference type="EMBL" id="TGY66366.1"/>
    </source>
</evidence>
<protein>
    <submittedName>
        <fullName evidence="1">DUF4038 domain-containing protein</fullName>
    </submittedName>
</protein>
<sequence>MLKATKTNLLKDGKPFFYLADTCWSAFTNITDEDWIYYLRKRKEQGFNALQINILPQWDASPTSLRYDPFLEVDGKWDYFHLNDAYFDHAAKLCAVAKEYGFELALVVLWCNYVPDTWASKFYAKGTMPFEAIESYVDKVHETFTKFDPIYVISGDTDFNTPLCESYYVEAANRLRQLAPDCLYTTHIKGRYTYIPKELEQNLDLLWYQSGHNHNDLAMPYKLALEMMEKYPGKPLINSEPCYEEMGFSGGKSGRWHREDIVRAAWESVLSGAGAGITYGAAGIYSWHLAGTTFGSSIGEGFATPKPWQEAIHFQGAWDYGYMAYLIGLYDLYDLVPDETLLAKENERVRVAKTSNGYALYVPYNIALKTTISLKGYKETIVDLETRYISINEFTEDTDTLPMHPFHRDVLVILER</sequence>
<gene>
    <name evidence="1" type="ORF">E5336_04720</name>
</gene>